<dbReference type="Proteomes" id="UP000548476">
    <property type="component" value="Unassembled WGS sequence"/>
</dbReference>
<name>A0A841FW70_9ACTN</name>
<comment type="caution">
    <text evidence="2">The sequence shown here is derived from an EMBL/GenBank/DDBJ whole genome shotgun (WGS) entry which is preliminary data.</text>
</comment>
<sequence>MTESRTGGEAPKTLPDWGLEPPQWIDEHVAPGVKSAETSEVDPGGEGDPDPAEQLTWRSEANNPWSLDDDEEMPPPVVGGDEDDGI</sequence>
<reference evidence="2 3" key="1">
    <citation type="submission" date="2020-08" db="EMBL/GenBank/DDBJ databases">
        <title>Genomic Encyclopedia of Type Strains, Phase IV (KMG-IV): sequencing the most valuable type-strain genomes for metagenomic binning, comparative biology and taxonomic classification.</title>
        <authorList>
            <person name="Goeker M."/>
        </authorList>
    </citation>
    <scope>NUCLEOTIDE SEQUENCE [LARGE SCALE GENOMIC DNA]</scope>
    <source>
        <strain evidence="2 3">YIM 65646</strain>
    </source>
</reference>
<evidence type="ECO:0000313" key="2">
    <source>
        <dbReference type="EMBL" id="MBB6037782.1"/>
    </source>
</evidence>
<organism evidence="2 3">
    <name type="scientific">Phytomonospora endophytica</name>
    <dbReference type="NCBI Taxonomy" id="714109"/>
    <lineage>
        <taxon>Bacteria</taxon>
        <taxon>Bacillati</taxon>
        <taxon>Actinomycetota</taxon>
        <taxon>Actinomycetes</taxon>
        <taxon>Micromonosporales</taxon>
        <taxon>Micromonosporaceae</taxon>
        <taxon>Phytomonospora</taxon>
    </lineage>
</organism>
<dbReference type="AlphaFoldDB" id="A0A841FW70"/>
<proteinExistence type="predicted"/>
<dbReference type="EMBL" id="JACHGT010000013">
    <property type="protein sequence ID" value="MBB6037782.1"/>
    <property type="molecule type" value="Genomic_DNA"/>
</dbReference>
<evidence type="ECO:0000256" key="1">
    <source>
        <dbReference type="SAM" id="MobiDB-lite"/>
    </source>
</evidence>
<feature type="compositionally biased region" description="Polar residues" evidence="1">
    <location>
        <begin position="56"/>
        <end position="65"/>
    </location>
</feature>
<dbReference type="RefSeq" id="WP_184790587.1">
    <property type="nucleotide sequence ID" value="NZ_BONT01000054.1"/>
</dbReference>
<gene>
    <name evidence="2" type="ORF">HNR73_005660</name>
</gene>
<protein>
    <submittedName>
        <fullName evidence="2">Uncharacterized protein</fullName>
    </submittedName>
</protein>
<feature type="region of interest" description="Disordered" evidence="1">
    <location>
        <begin position="1"/>
        <end position="86"/>
    </location>
</feature>
<evidence type="ECO:0000313" key="3">
    <source>
        <dbReference type="Proteomes" id="UP000548476"/>
    </source>
</evidence>
<feature type="compositionally biased region" description="Acidic residues" evidence="1">
    <location>
        <begin position="39"/>
        <end position="51"/>
    </location>
</feature>
<keyword evidence="3" id="KW-1185">Reference proteome</keyword>
<accession>A0A841FW70</accession>